<comment type="catalytic activity">
    <reaction evidence="2">
        <text>a 3'-end 2',3'-cyclophospho-ribonucleotide-RNA + H2O = a 3'-end 2'-phospho-ribonucleotide-RNA + H(+)</text>
        <dbReference type="Rhea" id="RHEA:11828"/>
        <dbReference type="Rhea" id="RHEA-COMP:10464"/>
        <dbReference type="Rhea" id="RHEA-COMP:17353"/>
        <dbReference type="ChEBI" id="CHEBI:15377"/>
        <dbReference type="ChEBI" id="CHEBI:15378"/>
        <dbReference type="ChEBI" id="CHEBI:83064"/>
        <dbReference type="ChEBI" id="CHEBI:173113"/>
        <dbReference type="EC" id="3.1.4.58"/>
    </reaction>
</comment>
<dbReference type="Pfam" id="PF13563">
    <property type="entry name" value="2_5_RNA_ligase2"/>
    <property type="match status" value="1"/>
</dbReference>
<proteinExistence type="inferred from homology"/>
<dbReference type="SUPFAM" id="SSF55144">
    <property type="entry name" value="LigT-like"/>
    <property type="match status" value="1"/>
</dbReference>
<dbReference type="Gene3D" id="3.90.1140.10">
    <property type="entry name" value="Cyclic phosphodiesterase"/>
    <property type="match status" value="1"/>
</dbReference>
<dbReference type="RefSeq" id="WP_344930193.1">
    <property type="nucleotide sequence ID" value="NZ_BAAAYK010000038.1"/>
</dbReference>
<dbReference type="PANTHER" id="PTHR35561:SF1">
    <property type="entry name" value="RNA 2',3'-CYCLIC PHOSPHODIESTERASE"/>
    <property type="match status" value="1"/>
</dbReference>
<feature type="active site" description="Proton donor" evidence="2">
    <location>
        <position position="38"/>
    </location>
</feature>
<dbReference type="InterPro" id="IPR009097">
    <property type="entry name" value="Cyclic_Pdiesterase"/>
</dbReference>
<dbReference type="PANTHER" id="PTHR35561">
    <property type="entry name" value="RNA 2',3'-CYCLIC PHOSPHODIESTERASE"/>
    <property type="match status" value="1"/>
</dbReference>
<feature type="short sequence motif" description="HXTX 2" evidence="2">
    <location>
        <begin position="121"/>
        <end position="124"/>
    </location>
</feature>
<organism evidence="3 4">
    <name type="scientific">Saccharopolyspora gregorii</name>
    <dbReference type="NCBI Taxonomy" id="33914"/>
    <lineage>
        <taxon>Bacteria</taxon>
        <taxon>Bacillati</taxon>
        <taxon>Actinomycetota</taxon>
        <taxon>Actinomycetes</taxon>
        <taxon>Pseudonocardiales</taxon>
        <taxon>Pseudonocardiaceae</taxon>
        <taxon>Saccharopolyspora</taxon>
    </lineage>
</organism>
<feature type="short sequence motif" description="HXTX 1" evidence="2">
    <location>
        <begin position="38"/>
        <end position="41"/>
    </location>
</feature>
<comment type="caution">
    <text evidence="3">The sequence shown here is derived from an EMBL/GenBank/DDBJ whole genome shotgun (WGS) entry which is preliminary data.</text>
</comment>
<protein>
    <recommendedName>
        <fullName evidence="2">RNA 2',3'-cyclic phosphodiesterase</fullName>
        <shortName evidence="2">RNA 2',3'-CPDase</shortName>
        <ecNumber evidence="2">3.1.4.58</ecNumber>
    </recommendedName>
</protein>
<keyword evidence="4" id="KW-1185">Reference proteome</keyword>
<dbReference type="EC" id="3.1.4.58" evidence="2"/>
<dbReference type="Proteomes" id="UP001500483">
    <property type="component" value="Unassembled WGS sequence"/>
</dbReference>
<dbReference type="NCBIfam" id="TIGR02258">
    <property type="entry name" value="2_5_ligase"/>
    <property type="match status" value="1"/>
</dbReference>
<dbReference type="HAMAP" id="MF_01940">
    <property type="entry name" value="RNA_CPDase"/>
    <property type="match status" value="1"/>
</dbReference>
<keyword evidence="1 2" id="KW-0378">Hydrolase</keyword>
<evidence type="ECO:0000313" key="4">
    <source>
        <dbReference type="Proteomes" id="UP001500483"/>
    </source>
</evidence>
<evidence type="ECO:0000313" key="3">
    <source>
        <dbReference type="EMBL" id="GAA3363041.1"/>
    </source>
</evidence>
<accession>A0ABP6RY28</accession>
<evidence type="ECO:0000256" key="1">
    <source>
        <dbReference type="ARBA" id="ARBA00022801"/>
    </source>
</evidence>
<dbReference type="EMBL" id="BAAAYK010000038">
    <property type="protein sequence ID" value="GAA3363041.1"/>
    <property type="molecule type" value="Genomic_DNA"/>
</dbReference>
<evidence type="ECO:0000256" key="2">
    <source>
        <dbReference type="HAMAP-Rule" id="MF_01940"/>
    </source>
</evidence>
<reference evidence="4" key="1">
    <citation type="journal article" date="2019" name="Int. J. Syst. Evol. Microbiol.">
        <title>The Global Catalogue of Microorganisms (GCM) 10K type strain sequencing project: providing services to taxonomists for standard genome sequencing and annotation.</title>
        <authorList>
            <consortium name="The Broad Institute Genomics Platform"/>
            <consortium name="The Broad Institute Genome Sequencing Center for Infectious Disease"/>
            <person name="Wu L."/>
            <person name="Ma J."/>
        </authorList>
    </citation>
    <scope>NUCLEOTIDE SEQUENCE [LARGE SCALE GENOMIC DNA]</scope>
    <source>
        <strain evidence="4">JCM 9687</strain>
    </source>
</reference>
<name>A0ABP6RY28_9PSEU</name>
<comment type="similarity">
    <text evidence="2">Belongs to the 2H phosphoesterase superfamily. ThpR family.</text>
</comment>
<dbReference type="InterPro" id="IPR004175">
    <property type="entry name" value="RNA_CPDase"/>
</dbReference>
<feature type="active site" description="Proton acceptor" evidence="2">
    <location>
        <position position="121"/>
    </location>
</feature>
<sequence>MRLFAAVVPSAPAVRELRSAMVSLPKLDITWTDPADWHLTLVFFGDVPEDRRPALSATLADVAARTGPVRIHLSGGGHFDSRVLWAAVGGGIEGLHSLSQAIRKGATTANVDFDSRPFRPHLTLAFARRRHEHGTNDSPADIRPLADALTNFDSTPWNTDKLLLMSTRPGHSPSYTIEESWNLT</sequence>
<comment type="function">
    <text evidence="2">Hydrolyzes RNA 2',3'-cyclic phosphodiester to an RNA 2'-phosphomonoester.</text>
</comment>
<gene>
    <name evidence="3" type="primary">thpR_2</name>
    <name evidence="3" type="ORF">GCM10020366_53390</name>
</gene>